<feature type="region of interest" description="Disordered" evidence="4">
    <location>
        <begin position="64"/>
        <end position="87"/>
    </location>
</feature>
<keyword evidence="2" id="KW-0346">Stress response</keyword>
<dbReference type="PROSITE" id="PS50076">
    <property type="entry name" value="DNAJ_2"/>
    <property type="match status" value="1"/>
</dbReference>
<evidence type="ECO:0000256" key="3">
    <source>
        <dbReference type="ARBA" id="ARBA00023186"/>
    </source>
</evidence>
<dbReference type="InterPro" id="IPR008971">
    <property type="entry name" value="HSP40/DnaJ_pept-bd"/>
</dbReference>
<evidence type="ECO:0000256" key="2">
    <source>
        <dbReference type="ARBA" id="ARBA00023016"/>
    </source>
</evidence>
<dbReference type="Gene3D" id="2.60.260.20">
    <property type="entry name" value="Urease metallochaperone UreE, N-terminal domain"/>
    <property type="match status" value="2"/>
</dbReference>
<evidence type="ECO:0000313" key="6">
    <source>
        <dbReference type="EMBL" id="QDH22732.1"/>
    </source>
</evidence>
<dbReference type="SMART" id="SM00271">
    <property type="entry name" value="DnaJ"/>
    <property type="match status" value="1"/>
</dbReference>
<gene>
    <name evidence="6" type="ORF">FFV09_18925</name>
</gene>
<dbReference type="AlphaFoldDB" id="A0A4Y6UY98"/>
<evidence type="ECO:0000259" key="5">
    <source>
        <dbReference type="PROSITE" id="PS50076"/>
    </source>
</evidence>
<proteinExistence type="predicted"/>
<keyword evidence="7" id="KW-1185">Reference proteome</keyword>
<dbReference type="CDD" id="cd06257">
    <property type="entry name" value="DnaJ"/>
    <property type="match status" value="1"/>
</dbReference>
<dbReference type="Proteomes" id="UP000316968">
    <property type="component" value="Chromosome"/>
</dbReference>
<reference evidence="6 7" key="1">
    <citation type="submission" date="2019-06" db="EMBL/GenBank/DDBJ databases">
        <title>Saccharibacillus brassicae sp. nov., an endophytic bacterium isolated from Chinese cabbage seeds (Brassica pekinensis).</title>
        <authorList>
            <person name="Jiang L."/>
            <person name="Lee J."/>
            <person name="Kim S.W."/>
        </authorList>
    </citation>
    <scope>NUCLEOTIDE SEQUENCE [LARGE SCALE GENOMIC DNA]</scope>
    <source>
        <strain evidence="7">KCTC 43072 / ATSA2</strain>
    </source>
</reference>
<name>A0A4Y6UY98_SACBS</name>
<keyword evidence="1" id="KW-0235">DNA replication</keyword>
<dbReference type="InterPro" id="IPR001623">
    <property type="entry name" value="DnaJ_domain"/>
</dbReference>
<dbReference type="SUPFAM" id="SSF49493">
    <property type="entry name" value="HSP40/DnaJ peptide-binding domain"/>
    <property type="match status" value="2"/>
</dbReference>
<dbReference type="KEGG" id="saca:FFV09_18925"/>
<dbReference type="PRINTS" id="PR00625">
    <property type="entry name" value="JDOMAIN"/>
</dbReference>
<protein>
    <recommendedName>
        <fullName evidence="5">J domain-containing protein</fullName>
    </recommendedName>
</protein>
<sequence>MPGKDHYNALGVAANASQSEIKKAYQKLAKQWHPDVNKAAGAETRFKEIAAAYEVLGSEDKRREYDASRLRPGGNGPSRGGAGPYGSQGAGFGGGAYDWINDLQHEDMFDMFFNERVGGFGTRMGEAGSRPPESSTLEVTLEQAYRGETVRIKLGGKTIGLRLPERSRSGNTIRMTGSGSNGLAPGEELRIALKIAEHPLYALEGEDLVASLRIAPWQAALGGQARIELPDGAAVNLNLPRGIAAGRRLRIPRRGLRKADGTYGDFFAEIEITVPEPTQAEEELYRRLESLSAFRPGLGRRGSR</sequence>
<dbReference type="EMBL" id="CP041217">
    <property type="protein sequence ID" value="QDH22732.1"/>
    <property type="molecule type" value="Genomic_DNA"/>
</dbReference>
<evidence type="ECO:0000256" key="4">
    <source>
        <dbReference type="SAM" id="MobiDB-lite"/>
    </source>
</evidence>
<dbReference type="CDD" id="cd10747">
    <property type="entry name" value="DnaJ_C"/>
    <property type="match status" value="1"/>
</dbReference>
<dbReference type="SUPFAM" id="SSF46565">
    <property type="entry name" value="Chaperone J-domain"/>
    <property type="match status" value="1"/>
</dbReference>
<keyword evidence="3" id="KW-0143">Chaperone</keyword>
<feature type="domain" description="J" evidence="5">
    <location>
        <begin position="5"/>
        <end position="69"/>
    </location>
</feature>
<dbReference type="Gene3D" id="1.10.287.110">
    <property type="entry name" value="DnaJ domain"/>
    <property type="match status" value="1"/>
</dbReference>
<dbReference type="GO" id="GO:0006260">
    <property type="term" value="P:DNA replication"/>
    <property type="evidence" value="ECO:0007669"/>
    <property type="project" value="UniProtKB-KW"/>
</dbReference>
<organism evidence="6 7">
    <name type="scientific">Saccharibacillus brassicae</name>
    <dbReference type="NCBI Taxonomy" id="2583377"/>
    <lineage>
        <taxon>Bacteria</taxon>
        <taxon>Bacillati</taxon>
        <taxon>Bacillota</taxon>
        <taxon>Bacilli</taxon>
        <taxon>Bacillales</taxon>
        <taxon>Paenibacillaceae</taxon>
        <taxon>Saccharibacillus</taxon>
    </lineage>
</organism>
<dbReference type="Pfam" id="PF00226">
    <property type="entry name" value="DnaJ"/>
    <property type="match status" value="1"/>
</dbReference>
<dbReference type="InterPro" id="IPR002939">
    <property type="entry name" value="DnaJ_C"/>
</dbReference>
<dbReference type="OrthoDB" id="9779889at2"/>
<dbReference type="GO" id="GO:0042026">
    <property type="term" value="P:protein refolding"/>
    <property type="evidence" value="ECO:0007669"/>
    <property type="project" value="TreeGrafter"/>
</dbReference>
<evidence type="ECO:0000313" key="7">
    <source>
        <dbReference type="Proteomes" id="UP000316968"/>
    </source>
</evidence>
<accession>A0A4Y6UY98</accession>
<evidence type="ECO:0000256" key="1">
    <source>
        <dbReference type="ARBA" id="ARBA00022705"/>
    </source>
</evidence>
<dbReference type="GO" id="GO:0005737">
    <property type="term" value="C:cytoplasm"/>
    <property type="evidence" value="ECO:0007669"/>
    <property type="project" value="TreeGrafter"/>
</dbReference>
<dbReference type="PANTHER" id="PTHR43096:SF48">
    <property type="entry name" value="CHAPERONE PROTEIN DNAJ"/>
    <property type="match status" value="1"/>
</dbReference>
<dbReference type="RefSeq" id="WP_141449273.1">
    <property type="nucleotide sequence ID" value="NZ_CP041217.1"/>
</dbReference>
<dbReference type="GO" id="GO:0051082">
    <property type="term" value="F:unfolded protein binding"/>
    <property type="evidence" value="ECO:0007669"/>
    <property type="project" value="InterPro"/>
</dbReference>
<dbReference type="PANTHER" id="PTHR43096">
    <property type="entry name" value="DNAJ HOMOLOG 1, MITOCHONDRIAL-RELATED"/>
    <property type="match status" value="1"/>
</dbReference>
<dbReference type="Pfam" id="PF01556">
    <property type="entry name" value="DnaJ_C"/>
    <property type="match status" value="1"/>
</dbReference>
<feature type="compositionally biased region" description="Gly residues" evidence="4">
    <location>
        <begin position="73"/>
        <end position="87"/>
    </location>
</feature>
<dbReference type="InterPro" id="IPR036869">
    <property type="entry name" value="J_dom_sf"/>
</dbReference>